<feature type="domain" description="DUF5405" evidence="1">
    <location>
        <begin position="7"/>
        <end position="87"/>
    </location>
</feature>
<proteinExistence type="predicted"/>
<dbReference type="InterPro" id="IPR035404">
    <property type="entry name" value="DUF5405"/>
</dbReference>
<reference evidence="2 3" key="1">
    <citation type="submission" date="2017-09" db="EMBL/GenBank/DDBJ databases">
        <title>Mdr eskape-Ghana.</title>
        <authorList>
            <person name="Agyepong N."/>
            <person name="Janice J."/>
            <person name="Samuelsen O."/>
            <person name="Owusu-Ofori A."/>
            <person name="Sundsfjord A."/>
            <person name="Essack S."/>
            <person name="Pedersen T."/>
        </authorList>
    </citation>
    <scope>NUCLEOTIDE SEQUENCE [LARGE SCALE GENOMIC DNA]</scope>
    <source>
        <strain evidence="2 3">46</strain>
    </source>
</reference>
<organism evidence="2 3">
    <name type="scientific">Klebsiella quasipneumoniae</name>
    <dbReference type="NCBI Taxonomy" id="1463165"/>
    <lineage>
        <taxon>Bacteria</taxon>
        <taxon>Pseudomonadati</taxon>
        <taxon>Pseudomonadota</taxon>
        <taxon>Gammaproteobacteria</taxon>
        <taxon>Enterobacterales</taxon>
        <taxon>Enterobacteriaceae</taxon>
        <taxon>Klebsiella/Raoultella group</taxon>
        <taxon>Klebsiella</taxon>
        <taxon>Klebsiella pneumoniae complex</taxon>
    </lineage>
</organism>
<sequence>MSINIVIDNKFVITSDQFQFILQEKKVAKSGKNAGKEWLDTVGFYPSISKLVSGLVLHNILTGEARQFSDLEKQVEQLGQKCLEAFTVNVR</sequence>
<dbReference type="Pfam" id="PF17399">
    <property type="entry name" value="DUF5405"/>
    <property type="match status" value="1"/>
</dbReference>
<evidence type="ECO:0000259" key="1">
    <source>
        <dbReference type="Pfam" id="PF17399"/>
    </source>
</evidence>
<comment type="caution">
    <text evidence="2">The sequence shown here is derived from an EMBL/GenBank/DDBJ whole genome shotgun (WGS) entry which is preliminary data.</text>
</comment>
<evidence type="ECO:0000313" key="2">
    <source>
        <dbReference type="EMBL" id="PCM61064.1"/>
    </source>
</evidence>
<dbReference type="Proteomes" id="UP000217648">
    <property type="component" value="Unassembled WGS sequence"/>
</dbReference>
<dbReference type="EMBL" id="NXHG01000007">
    <property type="protein sequence ID" value="PCM61064.1"/>
    <property type="molecule type" value="Genomic_DNA"/>
</dbReference>
<dbReference type="RefSeq" id="WP_086549790.1">
    <property type="nucleotide sequence ID" value="NZ_JANKKH010000001.1"/>
</dbReference>
<protein>
    <recommendedName>
        <fullName evidence="1">DUF5405 domain-containing protein</fullName>
    </recommendedName>
</protein>
<gene>
    <name evidence="2" type="ORF">CP911_14885</name>
</gene>
<dbReference type="AlphaFoldDB" id="A0A2A5MJG1"/>
<evidence type="ECO:0000313" key="3">
    <source>
        <dbReference type="Proteomes" id="UP000217648"/>
    </source>
</evidence>
<name>A0A2A5MJG1_9ENTR</name>
<accession>A0A2A5MJG1</accession>